<evidence type="ECO:0000256" key="5">
    <source>
        <dbReference type="ARBA" id="ARBA00022840"/>
    </source>
</evidence>
<keyword evidence="5" id="KW-0067">ATP-binding</keyword>
<evidence type="ECO:0000313" key="9">
    <source>
        <dbReference type="EMBL" id="KIM26563.1"/>
    </source>
</evidence>
<dbReference type="GO" id="GO:0034663">
    <property type="term" value="C:endoplasmic reticulum chaperone complex"/>
    <property type="evidence" value="ECO:0007669"/>
    <property type="project" value="TreeGrafter"/>
</dbReference>
<keyword evidence="10" id="KW-1185">Reference proteome</keyword>
<dbReference type="CDD" id="cd10230">
    <property type="entry name" value="ASKHA_NBD_HSP70_HYOU1"/>
    <property type="match status" value="1"/>
</dbReference>
<dbReference type="InterPro" id="IPR018181">
    <property type="entry name" value="Heat_shock_70_CS"/>
</dbReference>
<feature type="region of interest" description="Disordered" evidence="7">
    <location>
        <begin position="828"/>
        <end position="870"/>
    </location>
</feature>
<feature type="chain" id="PRO_5002173623" evidence="8">
    <location>
        <begin position="29"/>
        <end position="870"/>
    </location>
</feature>
<gene>
    <name evidence="9" type="ORF">M408DRAFT_330520</name>
</gene>
<dbReference type="PRINTS" id="PR00301">
    <property type="entry name" value="HEATSHOCK70"/>
</dbReference>
<feature type="signal peptide" evidence="8">
    <location>
        <begin position="1"/>
        <end position="28"/>
    </location>
</feature>
<dbReference type="Gene3D" id="2.60.34.10">
    <property type="entry name" value="Substrate Binding Domain Of DNAk, Chain A, domain 1"/>
    <property type="match status" value="1"/>
</dbReference>
<dbReference type="Gene3D" id="1.20.1270.10">
    <property type="match status" value="1"/>
</dbReference>
<proteinExistence type="predicted"/>
<dbReference type="SUPFAM" id="SSF100934">
    <property type="entry name" value="Heat shock protein 70kD (HSP70), C-terminal subdomain"/>
    <property type="match status" value="1"/>
</dbReference>
<reference evidence="9 10" key="1">
    <citation type="submission" date="2014-04" db="EMBL/GenBank/DDBJ databases">
        <authorList>
            <consortium name="DOE Joint Genome Institute"/>
            <person name="Kuo A."/>
            <person name="Zuccaro A."/>
            <person name="Kohler A."/>
            <person name="Nagy L.G."/>
            <person name="Floudas D."/>
            <person name="Copeland A."/>
            <person name="Barry K.W."/>
            <person name="Cichocki N."/>
            <person name="Veneault-Fourrey C."/>
            <person name="LaButti K."/>
            <person name="Lindquist E.A."/>
            <person name="Lipzen A."/>
            <person name="Lundell T."/>
            <person name="Morin E."/>
            <person name="Murat C."/>
            <person name="Sun H."/>
            <person name="Tunlid A."/>
            <person name="Henrissat B."/>
            <person name="Grigoriev I.V."/>
            <person name="Hibbett D.S."/>
            <person name="Martin F."/>
            <person name="Nordberg H.P."/>
            <person name="Cantor M.N."/>
            <person name="Hua S.X."/>
        </authorList>
    </citation>
    <scope>NUCLEOTIDE SEQUENCE [LARGE SCALE GENOMIC DNA]</scope>
    <source>
        <strain evidence="9 10">MAFF 305830</strain>
    </source>
</reference>
<dbReference type="GO" id="GO:0005524">
    <property type="term" value="F:ATP binding"/>
    <property type="evidence" value="ECO:0007669"/>
    <property type="project" value="UniProtKB-KW"/>
</dbReference>
<dbReference type="GO" id="GO:0140662">
    <property type="term" value="F:ATP-dependent protein folding chaperone"/>
    <property type="evidence" value="ECO:0007669"/>
    <property type="project" value="InterPro"/>
</dbReference>
<feature type="compositionally biased region" description="Acidic residues" evidence="7">
    <location>
        <begin position="577"/>
        <end position="599"/>
    </location>
</feature>
<feature type="region of interest" description="Disordered" evidence="7">
    <location>
        <begin position="567"/>
        <end position="617"/>
    </location>
</feature>
<reference evidence="10" key="2">
    <citation type="submission" date="2015-01" db="EMBL/GenBank/DDBJ databases">
        <title>Evolutionary Origins and Diversification of the Mycorrhizal Mutualists.</title>
        <authorList>
            <consortium name="DOE Joint Genome Institute"/>
            <consortium name="Mycorrhizal Genomics Consortium"/>
            <person name="Kohler A."/>
            <person name="Kuo A."/>
            <person name="Nagy L.G."/>
            <person name="Floudas D."/>
            <person name="Copeland A."/>
            <person name="Barry K.W."/>
            <person name="Cichocki N."/>
            <person name="Veneault-Fourrey C."/>
            <person name="LaButti K."/>
            <person name="Lindquist E.A."/>
            <person name="Lipzen A."/>
            <person name="Lundell T."/>
            <person name="Morin E."/>
            <person name="Murat C."/>
            <person name="Riley R."/>
            <person name="Ohm R."/>
            <person name="Sun H."/>
            <person name="Tunlid A."/>
            <person name="Henrissat B."/>
            <person name="Grigoriev I.V."/>
            <person name="Hibbett D.S."/>
            <person name="Martin F."/>
        </authorList>
    </citation>
    <scope>NUCLEOTIDE SEQUENCE [LARGE SCALE GENOMIC DNA]</scope>
    <source>
        <strain evidence="10">MAFF 305830</strain>
    </source>
</reference>
<name>A0A0C2WJR6_SERVB</name>
<accession>A0A0C2WJR6</accession>
<feature type="compositionally biased region" description="Basic and acidic residues" evidence="7">
    <location>
        <begin position="856"/>
        <end position="870"/>
    </location>
</feature>
<organism evidence="9 10">
    <name type="scientific">Serendipita vermifera MAFF 305830</name>
    <dbReference type="NCBI Taxonomy" id="933852"/>
    <lineage>
        <taxon>Eukaryota</taxon>
        <taxon>Fungi</taxon>
        <taxon>Dikarya</taxon>
        <taxon>Basidiomycota</taxon>
        <taxon>Agaricomycotina</taxon>
        <taxon>Agaricomycetes</taxon>
        <taxon>Sebacinales</taxon>
        <taxon>Serendipitaceae</taxon>
        <taxon>Serendipita</taxon>
    </lineage>
</organism>
<evidence type="ECO:0000256" key="6">
    <source>
        <dbReference type="ARBA" id="ARBA00023186"/>
    </source>
</evidence>
<dbReference type="PANTHER" id="PTHR45639:SF3">
    <property type="entry name" value="HYPOXIA UP-REGULATED PROTEIN 1"/>
    <property type="match status" value="1"/>
</dbReference>
<dbReference type="STRING" id="933852.A0A0C2WJR6"/>
<keyword evidence="4" id="KW-0256">Endoplasmic reticulum</keyword>
<comment type="subcellular location">
    <subcellularLocation>
        <location evidence="1">Endoplasmic reticulum lumen</location>
    </subcellularLocation>
</comment>
<dbReference type="OrthoDB" id="10262720at2759"/>
<evidence type="ECO:0000256" key="1">
    <source>
        <dbReference type="ARBA" id="ARBA00004319"/>
    </source>
</evidence>
<dbReference type="SUPFAM" id="SSF53067">
    <property type="entry name" value="Actin-like ATPase domain"/>
    <property type="match status" value="2"/>
</dbReference>
<keyword evidence="6" id="KW-0143">Chaperone</keyword>
<dbReference type="Gene3D" id="3.30.420.40">
    <property type="match status" value="2"/>
</dbReference>
<keyword evidence="3" id="KW-0547">Nucleotide-binding</keyword>
<dbReference type="FunFam" id="3.90.640.10:FF:000004">
    <property type="entry name" value="Heat shock 70 kDa protein 4"/>
    <property type="match status" value="1"/>
</dbReference>
<protein>
    <submittedName>
        <fullName evidence="9">Uncharacterized protein</fullName>
    </submittedName>
</protein>
<dbReference type="GO" id="GO:0030968">
    <property type="term" value="P:endoplasmic reticulum unfolded protein response"/>
    <property type="evidence" value="ECO:0007669"/>
    <property type="project" value="TreeGrafter"/>
</dbReference>
<dbReference type="EMBL" id="KN824305">
    <property type="protein sequence ID" value="KIM26563.1"/>
    <property type="molecule type" value="Genomic_DNA"/>
</dbReference>
<evidence type="ECO:0000256" key="8">
    <source>
        <dbReference type="SAM" id="SignalP"/>
    </source>
</evidence>
<dbReference type="PROSITE" id="PS01036">
    <property type="entry name" value="HSP70_3"/>
    <property type="match status" value="1"/>
</dbReference>
<evidence type="ECO:0000313" key="10">
    <source>
        <dbReference type="Proteomes" id="UP000054097"/>
    </source>
</evidence>
<evidence type="ECO:0000256" key="3">
    <source>
        <dbReference type="ARBA" id="ARBA00022741"/>
    </source>
</evidence>
<dbReference type="Gene3D" id="3.90.640.10">
    <property type="entry name" value="Actin, Chain A, domain 4"/>
    <property type="match status" value="1"/>
</dbReference>
<dbReference type="HOGENOM" id="CLU_005965_5_0_1"/>
<dbReference type="Gene3D" id="3.30.30.30">
    <property type="match status" value="1"/>
</dbReference>
<evidence type="ECO:0000256" key="2">
    <source>
        <dbReference type="ARBA" id="ARBA00022729"/>
    </source>
</evidence>
<sequence>MGTLLSSPRKPQSLLLFLLFVFPQIINASVLAIDYGADFTKVSLMKPGVPFDVVLNRDSKRKIASSVAWKGEERLFGSDAVNIAARFPSTSYSSLKFLQGTEYGTTPSQFHALIQPALDVSEVPDRKTHRFKRKDGESWTNEELVAMQFSYVKDLAEDVAGERVRDAVVTVPAYYSQFERQAVLDSLELAGLKGLALINDGTAIAINYALSRNFPTLENHIIYDAGASGVRATLVSFHTVTTVPESKSKSKSAKGSDVTHVTVLGYGYDRVASGSEMDLRLREVLQQKFETAHMRGGSLTGEHRAIAKLWKEAARAKTILSANTESRVSIESFHDDIDFRATVTRAEFEEACADLTPRFTRPIQDALTDAKLELSDITSIVLAGGASRVPLVQTAIKVTFGEDKIAHNVNADEAAVLGAAFYGASLSSRFKTKEIKIQDRHVLPEIQLSFTGETKRGKRLLNTALFPPGSKYGTKKTASYRKKDDFELSFRYQQKMGSELIPEIFDAEFYGVKAAMKNLTSRGAVEPLMKVEVGLNESGMLVIHDAWAYGEVKDESITGKIKNFFAGSSSSSASASEETEESATEVTESETPTETEEAPEPTPTTTPATVPVSHRISHKGVLPYTKKQISAARTRLIAVENAEKLRHKKEEARNMLEGYLYRMRDLLAGEPTSPFMLYSKEEERQKLEQRMSEAFALIHEGDEGELAELWRRREEMETIEKPIQFRYEENEAAPKELTNLQQAIHAGKSFLESALQNRTMEESEGLPHKYTLEELEHIKESILETEKWLQDGIEEQKKLLKNDDPVLISAEMKARGVTLQNYVMKLLKRKTPKPPAPKKEKEVPVPPTDAEEEVVADTKDESQHPIHQEL</sequence>
<dbReference type="PANTHER" id="PTHR45639">
    <property type="entry name" value="HSC70CB, ISOFORM G-RELATED"/>
    <property type="match status" value="1"/>
</dbReference>
<dbReference type="GO" id="GO:0005788">
    <property type="term" value="C:endoplasmic reticulum lumen"/>
    <property type="evidence" value="ECO:0007669"/>
    <property type="project" value="UniProtKB-SubCell"/>
</dbReference>
<dbReference type="InterPro" id="IPR043129">
    <property type="entry name" value="ATPase_NBD"/>
</dbReference>
<dbReference type="AlphaFoldDB" id="A0A0C2WJR6"/>
<dbReference type="InterPro" id="IPR013126">
    <property type="entry name" value="Hsp_70_fam"/>
</dbReference>
<evidence type="ECO:0000256" key="4">
    <source>
        <dbReference type="ARBA" id="ARBA00022824"/>
    </source>
</evidence>
<feature type="compositionally biased region" description="Low complexity" evidence="7">
    <location>
        <begin position="603"/>
        <end position="613"/>
    </location>
</feature>
<dbReference type="InterPro" id="IPR029048">
    <property type="entry name" value="HSP70_C_sf"/>
</dbReference>
<keyword evidence="2 8" id="KW-0732">Signal</keyword>
<dbReference type="InterPro" id="IPR029047">
    <property type="entry name" value="HSP70_peptide-bd_sf"/>
</dbReference>
<evidence type="ECO:0000256" key="7">
    <source>
        <dbReference type="SAM" id="MobiDB-lite"/>
    </source>
</evidence>
<dbReference type="Proteomes" id="UP000054097">
    <property type="component" value="Unassembled WGS sequence"/>
</dbReference>
<dbReference type="Pfam" id="PF00012">
    <property type="entry name" value="HSP70"/>
    <property type="match status" value="1"/>
</dbReference>